<evidence type="ECO:0000259" key="1">
    <source>
        <dbReference type="Pfam" id="PF19054"/>
    </source>
</evidence>
<evidence type="ECO:0000313" key="3">
    <source>
        <dbReference type="Proteomes" id="UP000199207"/>
    </source>
</evidence>
<reference evidence="2 3" key="1">
    <citation type="submission" date="2016-10" db="EMBL/GenBank/DDBJ databases">
        <authorList>
            <person name="de Groot N.N."/>
        </authorList>
    </citation>
    <scope>NUCLEOTIDE SEQUENCE [LARGE SCALE GENOMIC DNA]</scope>
    <source>
        <strain evidence="2 3">CGMCC 4.5739</strain>
    </source>
</reference>
<name>A0A1I1RBC8_9ACTN</name>
<feature type="domain" description="DUF5753" evidence="1">
    <location>
        <begin position="34"/>
        <end position="226"/>
    </location>
</feature>
<dbReference type="EMBL" id="FOLM01000013">
    <property type="protein sequence ID" value="SFD31542.1"/>
    <property type="molecule type" value="Genomic_DNA"/>
</dbReference>
<proteinExistence type="predicted"/>
<dbReference type="RefSeq" id="WP_093840485.1">
    <property type="nucleotide sequence ID" value="NZ_FOLM01000013.1"/>
</dbReference>
<keyword evidence="3" id="KW-1185">Reference proteome</keyword>
<dbReference type="OrthoDB" id="5177600at2"/>
<organism evidence="2 3">
    <name type="scientific">Streptomyces aidingensis</name>
    <dbReference type="NCBI Taxonomy" id="910347"/>
    <lineage>
        <taxon>Bacteria</taxon>
        <taxon>Bacillati</taxon>
        <taxon>Actinomycetota</taxon>
        <taxon>Actinomycetes</taxon>
        <taxon>Kitasatosporales</taxon>
        <taxon>Streptomycetaceae</taxon>
        <taxon>Streptomyces</taxon>
    </lineage>
</organism>
<protein>
    <recommendedName>
        <fullName evidence="1">DUF5753 domain-containing protein</fullName>
    </recommendedName>
</protein>
<dbReference type="Proteomes" id="UP000199207">
    <property type="component" value="Unassembled WGS sequence"/>
</dbReference>
<dbReference type="InterPro" id="IPR043917">
    <property type="entry name" value="DUF5753"/>
</dbReference>
<dbReference type="STRING" id="910347.SAMN05421773_1138"/>
<accession>A0A1I1RBC8</accession>
<sequence length="231" mass="25563">MDKSVDQLIRELRAPEQFGAGRVEQLGYGATNLDRLAAMDANAVVIRSFNLQAIPGLLQTPAYAEEVLSATLPRLPRNEIRRRMLLKSGRSQAFLERARSRSGPKAFFVVGEQALYQSFASVDVHRAQLGHLLHVMSTAYPWTRVQVLPRRAVPAGLLSHLVLWSFDETPETVSEATPSFRRVAYVETGLGGWYSTRGDDLARGFGLFADIVSSSLGEYDSRQAIRTALGE</sequence>
<dbReference type="Pfam" id="PF19054">
    <property type="entry name" value="DUF5753"/>
    <property type="match status" value="1"/>
</dbReference>
<evidence type="ECO:0000313" key="2">
    <source>
        <dbReference type="EMBL" id="SFD31542.1"/>
    </source>
</evidence>
<gene>
    <name evidence="2" type="ORF">SAMN05421773_1138</name>
</gene>
<dbReference type="AlphaFoldDB" id="A0A1I1RBC8"/>